<keyword evidence="3" id="KW-1185">Reference proteome</keyword>
<evidence type="ECO:0000313" key="1">
    <source>
        <dbReference type="EMBL" id="CAI4012488.1"/>
    </source>
</evidence>
<dbReference type="EMBL" id="CAMXCT010005490">
    <property type="protein sequence ID" value="CAI4012488.1"/>
    <property type="molecule type" value="Genomic_DNA"/>
</dbReference>
<gene>
    <name evidence="1" type="ORF">C1SCF055_LOCUS37547</name>
</gene>
<dbReference type="EMBL" id="CAMXCT030005490">
    <property type="protein sequence ID" value="CAL4799800.1"/>
    <property type="molecule type" value="Genomic_DNA"/>
</dbReference>
<comment type="caution">
    <text evidence="1">The sequence shown here is derived from an EMBL/GenBank/DDBJ whole genome shotgun (WGS) entry which is preliminary data.</text>
</comment>
<accession>A0A9P1DLU9</accession>
<evidence type="ECO:0000313" key="3">
    <source>
        <dbReference type="Proteomes" id="UP001152797"/>
    </source>
</evidence>
<name>A0A9P1DLU9_9DINO</name>
<dbReference type="OrthoDB" id="10689230at2759"/>
<dbReference type="AlphaFoldDB" id="A0A9P1DLU9"/>
<reference evidence="1" key="1">
    <citation type="submission" date="2022-10" db="EMBL/GenBank/DDBJ databases">
        <authorList>
            <person name="Chen Y."/>
            <person name="Dougan E. K."/>
            <person name="Chan C."/>
            <person name="Rhodes N."/>
            <person name="Thang M."/>
        </authorList>
    </citation>
    <scope>NUCLEOTIDE SEQUENCE</scope>
</reference>
<dbReference type="EMBL" id="CAMXCT020005490">
    <property type="protein sequence ID" value="CAL1165863.1"/>
    <property type="molecule type" value="Genomic_DNA"/>
</dbReference>
<evidence type="ECO:0000313" key="2">
    <source>
        <dbReference type="EMBL" id="CAL4799800.1"/>
    </source>
</evidence>
<proteinExistence type="predicted"/>
<sequence length="320" mass="36770">MRPDDLYGAGSWAKSRPVKSASKACNYSSGVKLLEQVVYRLEDPWELSEADLETAEENAARFKSFSPEVIDVLSDEFELLEHSYQVSTFVATVWTSGQSFVDLRGGRLWCCRLSLRELKQKSELKDEVDELSEPEESQEVLLPQQNPEYTSVGYGHSAESALSMARLHVLEEMDRWDPTDLLPRLRQLEKQLQDCASDMVHPQKVDGEWHEDVTLRPTLEEFVDLMENLLLKPAPKSFVVWRLLARSWPYILAFAQDDCLEKLRHAMSMSSRACGLGVWLRMAEAAAYQYHCNILEMLQEPRHMGQVNRTWKGLASRNWA</sequence>
<protein>
    <submittedName>
        <fullName evidence="1">Uncharacterized protein</fullName>
    </submittedName>
</protein>
<dbReference type="Proteomes" id="UP001152797">
    <property type="component" value="Unassembled WGS sequence"/>
</dbReference>
<organism evidence="1">
    <name type="scientific">Cladocopium goreaui</name>
    <dbReference type="NCBI Taxonomy" id="2562237"/>
    <lineage>
        <taxon>Eukaryota</taxon>
        <taxon>Sar</taxon>
        <taxon>Alveolata</taxon>
        <taxon>Dinophyceae</taxon>
        <taxon>Suessiales</taxon>
        <taxon>Symbiodiniaceae</taxon>
        <taxon>Cladocopium</taxon>
    </lineage>
</organism>
<reference evidence="2 3" key="2">
    <citation type="submission" date="2024-05" db="EMBL/GenBank/DDBJ databases">
        <authorList>
            <person name="Chen Y."/>
            <person name="Shah S."/>
            <person name="Dougan E. K."/>
            <person name="Thang M."/>
            <person name="Chan C."/>
        </authorList>
    </citation>
    <scope>NUCLEOTIDE SEQUENCE [LARGE SCALE GENOMIC DNA]</scope>
</reference>